<keyword evidence="3" id="KW-1185">Reference proteome</keyword>
<proteinExistence type="predicted"/>
<gene>
    <name evidence="2" type="ORF">MCOR_3609</name>
</gene>
<dbReference type="AlphaFoldDB" id="A0A6J8A3X0"/>
<dbReference type="Proteomes" id="UP000507470">
    <property type="component" value="Unassembled WGS sequence"/>
</dbReference>
<feature type="region of interest" description="Disordered" evidence="1">
    <location>
        <begin position="68"/>
        <end position="157"/>
    </location>
</feature>
<accession>A0A6J8A3X0</accession>
<evidence type="ECO:0000313" key="3">
    <source>
        <dbReference type="Proteomes" id="UP000507470"/>
    </source>
</evidence>
<protein>
    <submittedName>
        <fullName evidence="2">Uncharacterized protein</fullName>
    </submittedName>
</protein>
<organism evidence="2 3">
    <name type="scientific">Mytilus coruscus</name>
    <name type="common">Sea mussel</name>
    <dbReference type="NCBI Taxonomy" id="42192"/>
    <lineage>
        <taxon>Eukaryota</taxon>
        <taxon>Metazoa</taxon>
        <taxon>Spiralia</taxon>
        <taxon>Lophotrochozoa</taxon>
        <taxon>Mollusca</taxon>
        <taxon>Bivalvia</taxon>
        <taxon>Autobranchia</taxon>
        <taxon>Pteriomorphia</taxon>
        <taxon>Mytilida</taxon>
        <taxon>Mytiloidea</taxon>
        <taxon>Mytilidae</taxon>
        <taxon>Mytilinae</taxon>
        <taxon>Mytilus</taxon>
    </lineage>
</organism>
<dbReference type="EMBL" id="CACVKT020000600">
    <property type="protein sequence ID" value="CAC5361471.1"/>
    <property type="molecule type" value="Genomic_DNA"/>
</dbReference>
<reference evidence="2 3" key="1">
    <citation type="submission" date="2020-06" db="EMBL/GenBank/DDBJ databases">
        <authorList>
            <person name="Li R."/>
            <person name="Bekaert M."/>
        </authorList>
    </citation>
    <scope>NUCLEOTIDE SEQUENCE [LARGE SCALE GENOMIC DNA]</scope>
    <source>
        <strain evidence="3">wild</strain>
    </source>
</reference>
<dbReference type="OrthoDB" id="6081208at2759"/>
<name>A0A6J8A3X0_MYTCO</name>
<feature type="compositionally biased region" description="Polar residues" evidence="1">
    <location>
        <begin position="122"/>
        <end position="136"/>
    </location>
</feature>
<evidence type="ECO:0000313" key="2">
    <source>
        <dbReference type="EMBL" id="CAC5361471.1"/>
    </source>
</evidence>
<evidence type="ECO:0000256" key="1">
    <source>
        <dbReference type="SAM" id="MobiDB-lite"/>
    </source>
</evidence>
<sequence length="157" mass="17454">MMCPECNSKHLGKVKEAKSEAEIQAILAHHLFSQLAPTGKYVIDGRCAPVDLKKCPACKADLVYGDTSIGKGKRKADDDGEKKHSRQNKSTKTDSCIEIVKIEKKASKQRKRHASDREGKQVGNNPPNEGYSLNDNTHSKKTRLEKYKKNNNTTGCK</sequence>